<dbReference type="Pfam" id="PF14488">
    <property type="entry name" value="DUF4434"/>
    <property type="match status" value="1"/>
</dbReference>
<dbReference type="InterPro" id="IPR000421">
    <property type="entry name" value="FA58C"/>
</dbReference>
<feature type="transmembrane region" description="Helical" evidence="2">
    <location>
        <begin position="7"/>
        <end position="24"/>
    </location>
</feature>
<accession>W6N6G9</accession>
<dbReference type="InterPro" id="IPR036116">
    <property type="entry name" value="FN3_sf"/>
</dbReference>
<keyword evidence="2" id="KW-1133">Transmembrane helix</keyword>
<dbReference type="InterPro" id="IPR013783">
    <property type="entry name" value="Ig-like_fold"/>
</dbReference>
<dbReference type="GO" id="GO:0016798">
    <property type="term" value="F:hydrolase activity, acting on glycosyl bonds"/>
    <property type="evidence" value="ECO:0007669"/>
    <property type="project" value="UniProtKB-KW"/>
</dbReference>
<evidence type="ECO:0000256" key="2">
    <source>
        <dbReference type="SAM" id="Phobius"/>
    </source>
</evidence>
<evidence type="ECO:0000313" key="6">
    <source>
        <dbReference type="Proteomes" id="UP000019482"/>
    </source>
</evidence>
<dbReference type="PROSITE" id="PS50853">
    <property type="entry name" value="FN3"/>
    <property type="match status" value="1"/>
</dbReference>
<evidence type="ECO:0000259" key="3">
    <source>
        <dbReference type="PROSITE" id="PS50022"/>
    </source>
</evidence>
<dbReference type="AlphaFoldDB" id="W6N6G9"/>
<dbReference type="Pfam" id="PF00754">
    <property type="entry name" value="F5_F8_type_C"/>
    <property type="match status" value="1"/>
</dbReference>
<dbReference type="InterPro" id="IPR027849">
    <property type="entry name" value="DUF4434"/>
</dbReference>
<dbReference type="SUPFAM" id="SSF49265">
    <property type="entry name" value="Fibronectin type III"/>
    <property type="match status" value="1"/>
</dbReference>
<dbReference type="CDD" id="cd00063">
    <property type="entry name" value="FN3"/>
    <property type="match status" value="1"/>
</dbReference>
<dbReference type="EMBL" id="CBXI010000037">
    <property type="protein sequence ID" value="CDL91986.1"/>
    <property type="molecule type" value="Genomic_DNA"/>
</dbReference>
<dbReference type="SUPFAM" id="SSF49785">
    <property type="entry name" value="Galactose-binding domain-like"/>
    <property type="match status" value="1"/>
</dbReference>
<dbReference type="Gene3D" id="2.60.40.10">
    <property type="entry name" value="Immunoglobulins"/>
    <property type="match status" value="1"/>
</dbReference>
<keyword evidence="6" id="KW-1185">Reference proteome</keyword>
<evidence type="ECO:0000256" key="1">
    <source>
        <dbReference type="ARBA" id="ARBA00023295"/>
    </source>
</evidence>
<proteinExistence type="predicted"/>
<name>W6N6G9_CLOTY</name>
<keyword evidence="1" id="KW-0378">Hydrolase</keyword>
<evidence type="ECO:0000259" key="4">
    <source>
        <dbReference type="PROSITE" id="PS50853"/>
    </source>
</evidence>
<dbReference type="Gene3D" id="2.60.120.260">
    <property type="entry name" value="Galactose-binding domain-like"/>
    <property type="match status" value="1"/>
</dbReference>
<evidence type="ECO:0000313" key="5">
    <source>
        <dbReference type="EMBL" id="CDL91986.1"/>
    </source>
</evidence>
<sequence>MKRRNFICLLLIVIIFFTGILLYFRSPLRQNKNYPILSGSFIQVDLAQNWDENDWNRELKYLTENKMQYLILTNIAFTENNITETVYQSNIPGTKKIYGNTDQVDLCLKAAEKSGMKVFLATDFNNAWWNVSINDTDWFKNEMNKTNLICNELYKRYHSKYPHAFYGWYFPYEVDNAKFNSKDAFENLAQGININLNYLNSSKQRLPFLMSPFINSDMGTAKEYADNWKYFFSKVNLQKGDVFCPQDSVGSGGLDINQINPWFTALRKAVNTKKGLQLWANAETFDYVNNSSASLDRFINQLKLEQPCVDKIVSFSYSHYYSPNNINPGFNKAYSQYVKEGGLKNNNVPKPKNLTVSTIDKNEFKLTWNSPSRNDNIEGYKIYRNGVLIFNPVVQRKYGGQTKQFYLSVVDKPILQNNVRLFTYSVKSVDFYGNESHVSNTVTVASDTLKVFPILLSKGCNYTLSPKPDYNYDSLWSNKLTDSKFSSRYTVKDKAFLGWYNSPFNVQIDLKSIKQVSQFMIDYYRKPREWAMLPKSASIAVSEDGVNFIPVGLVRIPDVPFSERNGSKYPLYLTLNKPVRARYVKLTSIPEANHYIFIDEFQVRN</sequence>
<reference evidence="5 6" key="1">
    <citation type="journal article" date="2015" name="Genome Announc.">
        <title>Draft Genome Sequence of Clostridium tyrobutyricum Strain DIVETGP, Isolated from Cow's Milk for Grana Padano Production.</title>
        <authorList>
            <person name="Soggiu A."/>
            <person name="Piras C."/>
            <person name="Gaiarsa S."/>
            <person name="Sassera D."/>
            <person name="Roncada P."/>
            <person name="Bendixen E."/>
            <person name="Brasca M."/>
            <person name="Bonizzi L."/>
        </authorList>
    </citation>
    <scope>NUCLEOTIDE SEQUENCE [LARGE SCALE GENOMIC DNA]</scope>
    <source>
        <strain evidence="5 6">DIVETGP</strain>
    </source>
</reference>
<dbReference type="InterPro" id="IPR003961">
    <property type="entry name" value="FN3_dom"/>
</dbReference>
<dbReference type="PROSITE" id="PS50022">
    <property type="entry name" value="FA58C_3"/>
    <property type="match status" value="1"/>
</dbReference>
<keyword evidence="1" id="KW-0326">Glycosidase</keyword>
<evidence type="ECO:0008006" key="7">
    <source>
        <dbReference type="Google" id="ProtNLM"/>
    </source>
</evidence>
<keyword evidence="2" id="KW-0812">Transmembrane</keyword>
<feature type="domain" description="F5/8 type C" evidence="3">
    <location>
        <begin position="506"/>
        <end position="605"/>
    </location>
</feature>
<comment type="caution">
    <text evidence="5">The sequence shown here is derived from an EMBL/GenBank/DDBJ whole genome shotgun (WGS) entry which is preliminary data.</text>
</comment>
<keyword evidence="2" id="KW-0472">Membrane</keyword>
<organism evidence="5 6">
    <name type="scientific">Clostridium tyrobutyricum DIVETGP</name>
    <dbReference type="NCBI Taxonomy" id="1408889"/>
    <lineage>
        <taxon>Bacteria</taxon>
        <taxon>Bacillati</taxon>
        <taxon>Bacillota</taxon>
        <taxon>Clostridia</taxon>
        <taxon>Eubacteriales</taxon>
        <taxon>Clostridiaceae</taxon>
        <taxon>Clostridium</taxon>
    </lineage>
</organism>
<dbReference type="Gene3D" id="3.20.20.80">
    <property type="entry name" value="Glycosidases"/>
    <property type="match status" value="1"/>
</dbReference>
<feature type="domain" description="Fibronectin type-III" evidence="4">
    <location>
        <begin position="350"/>
        <end position="447"/>
    </location>
</feature>
<protein>
    <recommendedName>
        <fullName evidence="7">F5/8 type C domain-containing protein</fullName>
    </recommendedName>
</protein>
<dbReference type="GeneID" id="29418112"/>
<dbReference type="OrthoDB" id="6044697at2"/>
<dbReference type="RefSeq" id="WP_017751454.1">
    <property type="nucleotide sequence ID" value="NZ_CBXI010000037.1"/>
</dbReference>
<dbReference type="Proteomes" id="UP000019482">
    <property type="component" value="Unassembled WGS sequence"/>
</dbReference>
<dbReference type="InterPro" id="IPR008979">
    <property type="entry name" value="Galactose-bd-like_sf"/>
</dbReference>
<gene>
    <name evidence="5" type="ORF">CTDIVETGP_2056</name>
</gene>